<proteinExistence type="predicted"/>
<reference evidence="3" key="1">
    <citation type="submission" date="2022-06" db="EMBL/GenBank/DDBJ databases">
        <title>Genome Sequence of Candolleomyces eurysporus.</title>
        <authorList>
            <person name="Buettner E."/>
        </authorList>
    </citation>
    <scope>NUCLEOTIDE SEQUENCE</scope>
    <source>
        <strain evidence="3">VTCC 930004</strain>
    </source>
</reference>
<organism evidence="3 4">
    <name type="scientific">Candolleomyces eurysporus</name>
    <dbReference type="NCBI Taxonomy" id="2828524"/>
    <lineage>
        <taxon>Eukaryota</taxon>
        <taxon>Fungi</taxon>
        <taxon>Dikarya</taxon>
        <taxon>Basidiomycota</taxon>
        <taxon>Agaricomycotina</taxon>
        <taxon>Agaricomycetes</taxon>
        <taxon>Agaricomycetidae</taxon>
        <taxon>Agaricales</taxon>
        <taxon>Agaricineae</taxon>
        <taxon>Psathyrellaceae</taxon>
        <taxon>Candolleomyces</taxon>
    </lineage>
</organism>
<dbReference type="Proteomes" id="UP001140091">
    <property type="component" value="Unassembled WGS sequence"/>
</dbReference>
<evidence type="ECO:0000259" key="2">
    <source>
        <dbReference type="Pfam" id="PF12937"/>
    </source>
</evidence>
<gene>
    <name evidence="3" type="ORF">H1R20_g4758</name>
</gene>
<accession>A0A9W8MKF6</accession>
<feature type="coiled-coil region" evidence="1">
    <location>
        <begin position="11"/>
        <end position="45"/>
    </location>
</feature>
<dbReference type="EMBL" id="JANBPK010000774">
    <property type="protein sequence ID" value="KAJ2932333.1"/>
    <property type="molecule type" value="Genomic_DNA"/>
</dbReference>
<name>A0A9W8MKF6_9AGAR</name>
<feature type="domain" description="F-box" evidence="2">
    <location>
        <begin position="44"/>
        <end position="94"/>
    </location>
</feature>
<keyword evidence="4" id="KW-1185">Reference proteome</keyword>
<keyword evidence="1" id="KW-0175">Coiled coil</keyword>
<dbReference type="OrthoDB" id="3139399at2759"/>
<evidence type="ECO:0000256" key="1">
    <source>
        <dbReference type="SAM" id="Coils"/>
    </source>
</evidence>
<evidence type="ECO:0000313" key="3">
    <source>
        <dbReference type="EMBL" id="KAJ2932333.1"/>
    </source>
</evidence>
<protein>
    <recommendedName>
        <fullName evidence="2">F-box domain-containing protein</fullName>
    </recommendedName>
</protein>
<dbReference type="Pfam" id="PF12937">
    <property type="entry name" value="F-box-like"/>
    <property type="match status" value="1"/>
</dbReference>
<sequence length="418" mass="48030">MVEAASVQSGIGMLTMKISTLKEHLQELEEDLRMHRAVLSSVRKMPIDILGEIFHYVLPYVLDDKGRQQLIDLCLVCKCWRDAAHAMRQLWSGVSIPMDGGLLSTKKAVLWFQRSGASRKTLEVKSKGSGHYGCDKMGSRCKMECGPLAKLLADGPALDHHCQNLETLTADFRGSYFGYWGLEPLVQRQLSGAKIVAIPNLRELRLQNMGSDAVEIFEHLSTPKLVTLDLSFRSKIDDHGPDGYEFGPRLENFIKTQSKCEDTFRAFKLRTVWIEGKELIKIFEAYPLLTHLTLDDVSFGPGEMRSFWWDLWKGFGWYDNPMWLAYLEVLELLQLPPTEFHFPDLCKFIKERPPFRVRFVDGDITKGEMKGNLKRLVVMYQKTKPLGLHRQDNFHVIWRLRRECGASVEIGPMLYEDK</sequence>
<comment type="caution">
    <text evidence="3">The sequence shown here is derived from an EMBL/GenBank/DDBJ whole genome shotgun (WGS) entry which is preliminary data.</text>
</comment>
<dbReference type="SUPFAM" id="SSF52047">
    <property type="entry name" value="RNI-like"/>
    <property type="match status" value="1"/>
</dbReference>
<dbReference type="AlphaFoldDB" id="A0A9W8MKF6"/>
<feature type="non-terminal residue" evidence="3">
    <location>
        <position position="418"/>
    </location>
</feature>
<evidence type="ECO:0000313" key="4">
    <source>
        <dbReference type="Proteomes" id="UP001140091"/>
    </source>
</evidence>
<dbReference type="InterPro" id="IPR001810">
    <property type="entry name" value="F-box_dom"/>
</dbReference>